<proteinExistence type="predicted"/>
<dbReference type="AlphaFoldDB" id="A0A3B1IWL5"/>
<evidence type="ECO:0000256" key="1">
    <source>
        <dbReference type="SAM" id="Phobius"/>
    </source>
</evidence>
<organism evidence="2 3">
    <name type="scientific">Astyanax mexicanus</name>
    <name type="common">Blind cave fish</name>
    <name type="synonym">Astyanax fasciatus mexicanus</name>
    <dbReference type="NCBI Taxonomy" id="7994"/>
    <lineage>
        <taxon>Eukaryota</taxon>
        <taxon>Metazoa</taxon>
        <taxon>Chordata</taxon>
        <taxon>Craniata</taxon>
        <taxon>Vertebrata</taxon>
        <taxon>Euteleostomi</taxon>
        <taxon>Actinopterygii</taxon>
        <taxon>Neopterygii</taxon>
        <taxon>Teleostei</taxon>
        <taxon>Ostariophysi</taxon>
        <taxon>Characiformes</taxon>
        <taxon>Characoidei</taxon>
        <taxon>Acestrorhamphidae</taxon>
        <taxon>Acestrorhamphinae</taxon>
        <taxon>Astyanax</taxon>
    </lineage>
</organism>
<reference evidence="2" key="3">
    <citation type="submission" date="2025-08" db="UniProtKB">
        <authorList>
            <consortium name="Ensembl"/>
        </authorList>
    </citation>
    <scope>IDENTIFICATION</scope>
</reference>
<dbReference type="InParanoid" id="A0A3B1IWL5"/>
<feature type="transmembrane region" description="Helical" evidence="1">
    <location>
        <begin position="18"/>
        <end position="36"/>
    </location>
</feature>
<dbReference type="PANTHER" id="PTHR31958">
    <property type="entry name" value="COILED-COIL DOMAIN-CONTAINING PROTEIN 127"/>
    <property type="match status" value="1"/>
</dbReference>
<dbReference type="GeneTree" id="ENSGT00390000008818"/>
<dbReference type="STRING" id="7994.ENSAMXP00000034313"/>
<dbReference type="PANTHER" id="PTHR31958:SF2">
    <property type="entry name" value="COILED-COIL DOMAIN-CONTAINING PROTEIN 127"/>
    <property type="match status" value="1"/>
</dbReference>
<name>A0A3B1IWL5_ASTMX</name>
<reference evidence="3" key="1">
    <citation type="submission" date="2013-03" db="EMBL/GenBank/DDBJ databases">
        <authorList>
            <person name="Jeffery W."/>
            <person name="Warren W."/>
            <person name="Wilson R.K."/>
        </authorList>
    </citation>
    <scope>NUCLEOTIDE SEQUENCE</scope>
    <source>
        <strain evidence="3">female</strain>
    </source>
</reference>
<evidence type="ECO:0000313" key="3">
    <source>
        <dbReference type="Proteomes" id="UP000018467"/>
    </source>
</evidence>
<accession>A0A3B1IWL5</accession>
<reference evidence="2" key="4">
    <citation type="submission" date="2025-09" db="UniProtKB">
        <authorList>
            <consortium name="Ensembl"/>
        </authorList>
    </citation>
    <scope>IDENTIFICATION</scope>
</reference>
<dbReference type="Ensembl" id="ENSAMXT00000048076.1">
    <property type="protein sequence ID" value="ENSAMXP00000034313.1"/>
    <property type="gene ID" value="ENSAMXG00000031367.1"/>
</dbReference>
<evidence type="ECO:0000313" key="2">
    <source>
        <dbReference type="Ensembl" id="ENSAMXP00000034313.1"/>
    </source>
</evidence>
<protein>
    <submittedName>
        <fullName evidence="2">Uncharacterized protein</fullName>
    </submittedName>
</protein>
<sequence length="171" mass="19782">MNDLNNPNRRPEGADRGAFHYGLLGSAALLGIAGILKHDNEYKLLSNKEGKKFHKGAVAALTTLEAELVHRQGIYCSFTAQRDRRQPIEEKLLSKVDTDPYLAKLVSKEDLREIFKDGYCERPWNTVDKKKNGKLMWIFLKEWEHKITQQKHNKIEQVLKQFKPNDSHINN</sequence>
<dbReference type="Bgee" id="ENSAMXG00000031367">
    <property type="expression patterns" value="Expressed in zone of skin and 5 other cell types or tissues"/>
</dbReference>
<keyword evidence="1" id="KW-1133">Transmembrane helix</keyword>
<keyword evidence="1" id="KW-0812">Transmembrane</keyword>
<keyword evidence="1" id="KW-0472">Membrane</keyword>
<keyword evidence="3" id="KW-1185">Reference proteome</keyword>
<reference evidence="3" key="2">
    <citation type="journal article" date="2014" name="Nat. Commun.">
        <title>The cavefish genome reveals candidate genes for eye loss.</title>
        <authorList>
            <person name="McGaugh S.E."/>
            <person name="Gross J.B."/>
            <person name="Aken B."/>
            <person name="Blin M."/>
            <person name="Borowsky R."/>
            <person name="Chalopin D."/>
            <person name="Hinaux H."/>
            <person name="Jeffery W.R."/>
            <person name="Keene A."/>
            <person name="Ma L."/>
            <person name="Minx P."/>
            <person name="Murphy D."/>
            <person name="O'Quin K.E."/>
            <person name="Retaux S."/>
            <person name="Rohner N."/>
            <person name="Searle S.M."/>
            <person name="Stahl B.A."/>
            <person name="Tabin C."/>
            <person name="Volff J.N."/>
            <person name="Yoshizawa M."/>
            <person name="Warren W.C."/>
        </authorList>
    </citation>
    <scope>NUCLEOTIDE SEQUENCE [LARGE SCALE GENOMIC DNA]</scope>
    <source>
        <strain evidence="3">female</strain>
    </source>
</reference>
<dbReference type="Proteomes" id="UP000018467">
    <property type="component" value="Unassembled WGS sequence"/>
</dbReference>
<dbReference type="InterPro" id="IPR034607">
    <property type="entry name" value="CCDC127"/>
</dbReference>